<dbReference type="PANTHER" id="PTHR30531">
    <property type="entry name" value="FLAGELLAR BIOSYNTHETIC PROTEIN FLHB"/>
    <property type="match status" value="1"/>
</dbReference>
<dbReference type="OrthoDB" id="5244399at2"/>
<protein>
    <submittedName>
        <fullName evidence="2">Type III secretion system protein</fullName>
    </submittedName>
</protein>
<dbReference type="Gene3D" id="3.40.1690.10">
    <property type="entry name" value="secretion proteins EscU"/>
    <property type="match status" value="1"/>
</dbReference>
<evidence type="ECO:0000313" key="2">
    <source>
        <dbReference type="EMBL" id="REJ29491.1"/>
    </source>
</evidence>
<dbReference type="Proteomes" id="UP000075683">
    <property type="component" value="Unassembled WGS sequence"/>
</dbReference>
<evidence type="ECO:0000313" key="4">
    <source>
        <dbReference type="Proteomes" id="UP000257014"/>
    </source>
</evidence>
<dbReference type="InterPro" id="IPR029025">
    <property type="entry name" value="T3SS_substrate_exporter_C"/>
</dbReference>
<dbReference type="SUPFAM" id="SSF160544">
    <property type="entry name" value="EscU C-terminal domain-like"/>
    <property type="match status" value="1"/>
</dbReference>
<dbReference type="AlphaFoldDB" id="A0A150LAS8"/>
<reference evidence="2 4" key="2">
    <citation type="submission" date="2018-03" db="EMBL/GenBank/DDBJ databases">
        <authorList>
            <person name="Keele B.F."/>
        </authorList>
    </citation>
    <scope>NUCLEOTIDE SEQUENCE [LARGE SCALE GENOMIC DNA]</scope>
    <source>
        <strain evidence="2">ZCTH4_d</strain>
    </source>
</reference>
<dbReference type="InterPro" id="IPR006135">
    <property type="entry name" value="T3SS_substrate_exporter"/>
</dbReference>
<dbReference type="GO" id="GO:0009306">
    <property type="term" value="P:protein secretion"/>
    <property type="evidence" value="ECO:0007669"/>
    <property type="project" value="InterPro"/>
</dbReference>
<comment type="caution">
    <text evidence="1">The sequence shown here is derived from an EMBL/GenBank/DDBJ whole genome shotgun (WGS) entry which is preliminary data.</text>
</comment>
<name>A0A150LAS8_9BACI</name>
<dbReference type="STRING" id="301148.B4135_3767"/>
<reference evidence="1 3" key="1">
    <citation type="submission" date="2016-01" db="EMBL/GenBank/DDBJ databases">
        <title>Draft Genome Sequences of Seven Thermophilic Sporeformers Isolated from Foods.</title>
        <authorList>
            <person name="Berendsen E.M."/>
            <person name="Wells-Bennik M.H."/>
            <person name="Krawcyk A.O."/>
            <person name="De Jong A."/>
            <person name="Holsappel S."/>
            <person name="Eijlander R.T."/>
            <person name="Kuipers O.P."/>
        </authorList>
    </citation>
    <scope>NUCLEOTIDE SEQUENCE [LARGE SCALE GENOMIC DNA]</scope>
    <source>
        <strain evidence="1 3">B4135</strain>
    </source>
</reference>
<evidence type="ECO:0000313" key="3">
    <source>
        <dbReference type="Proteomes" id="UP000075683"/>
    </source>
</evidence>
<dbReference type="EMBL" id="QEWE01000014">
    <property type="protein sequence ID" value="REJ29491.1"/>
    <property type="molecule type" value="Genomic_DNA"/>
</dbReference>
<sequence>MKREKRKKAVALTFNEAADPAPRVTAKGQGRIAEAIIQRARENDVPVREDPSLAELLLKIDLDEVIPESLYTAVAEIFALIYRADQRAKELRKDKNPQER</sequence>
<dbReference type="GO" id="GO:0005886">
    <property type="term" value="C:plasma membrane"/>
    <property type="evidence" value="ECO:0007669"/>
    <property type="project" value="TreeGrafter"/>
</dbReference>
<accession>A0A150LAS8</accession>
<dbReference type="EMBL" id="LQYT01000130">
    <property type="protein sequence ID" value="KYD09443.1"/>
    <property type="molecule type" value="Genomic_DNA"/>
</dbReference>
<gene>
    <name evidence="1" type="ORF">B4135_3767</name>
    <name evidence="2" type="ORF">C6P37_06005</name>
</gene>
<organism evidence="1 3">
    <name type="scientific">Caldibacillus debilis</name>
    <dbReference type="NCBI Taxonomy" id="301148"/>
    <lineage>
        <taxon>Bacteria</taxon>
        <taxon>Bacillati</taxon>
        <taxon>Bacillota</taxon>
        <taxon>Bacilli</taxon>
        <taxon>Bacillales</taxon>
        <taxon>Bacillaceae</taxon>
        <taxon>Caldibacillus</taxon>
    </lineage>
</organism>
<dbReference type="PANTHER" id="PTHR30531:SF12">
    <property type="entry name" value="FLAGELLAR BIOSYNTHETIC PROTEIN FLHB"/>
    <property type="match status" value="1"/>
</dbReference>
<dbReference type="RefSeq" id="WP_020156276.1">
    <property type="nucleotide sequence ID" value="NZ_JBAIZG010000041.1"/>
</dbReference>
<proteinExistence type="predicted"/>
<evidence type="ECO:0000313" key="1">
    <source>
        <dbReference type="EMBL" id="KYD09443.1"/>
    </source>
</evidence>
<dbReference type="Proteomes" id="UP000257014">
    <property type="component" value="Unassembled WGS sequence"/>
</dbReference>
<dbReference type="Pfam" id="PF01312">
    <property type="entry name" value="Bac_export_2"/>
    <property type="match status" value="1"/>
</dbReference>